<evidence type="ECO:0000256" key="4">
    <source>
        <dbReference type="ARBA" id="ARBA00022917"/>
    </source>
</evidence>
<dbReference type="PROSITE" id="PS00178">
    <property type="entry name" value="AA_TRNA_LIGASE_I"/>
    <property type="match status" value="1"/>
</dbReference>
<evidence type="ECO:0000256" key="2">
    <source>
        <dbReference type="ARBA" id="ARBA00022741"/>
    </source>
</evidence>
<dbReference type="GO" id="GO:0005524">
    <property type="term" value="F:ATP binding"/>
    <property type="evidence" value="ECO:0007669"/>
    <property type="project" value="UniProtKB-KW"/>
</dbReference>
<evidence type="ECO:0000256" key="7">
    <source>
        <dbReference type="RuleBase" id="RU363039"/>
    </source>
</evidence>
<dbReference type="InterPro" id="IPR015413">
    <property type="entry name" value="Methionyl/Leucyl_tRNA_Synth"/>
</dbReference>
<keyword evidence="3 7" id="KW-0067">ATP-binding</keyword>
<dbReference type="PANTHER" id="PTHR45765">
    <property type="entry name" value="METHIONINE--TRNA LIGASE"/>
    <property type="match status" value="1"/>
</dbReference>
<evidence type="ECO:0000313" key="9">
    <source>
        <dbReference type="EMBL" id="OCA54743.1"/>
    </source>
</evidence>
<sequence length="482" mass="55808">MKTQKYLLVSAMPTPNGGLHLGHLAAQFLPQDIFKRYHKRKGKIVEFYGGFDVYDNAISVAARKKNVSTYEMAIHYQDIIKKELKYFNIDIDRFLNYLEPELIEKSKSLINTLNNIFSQAIVTKKISYPYSLDNIPVTGNWLFGKCKKCHSDIKGYSCDHCGISITPNDIYDFDFEKSYKSQEIIWKDKKVSFLSTPVVDLKNYISSQPISDDIKILCHKLNQRKIINYQWTAIDQWGMYINPNDKDEVFFNRNFTLIEQMIVADIFYKIHGENPFSSDSKVKTILAYGKDNVGLLLVDLPSILLGNNIFEPYKQHWVSHFYCINGKKMSTSKNFAIWLNDIIASKVSSDSTRAYICSVYSRDKDIDLDLKALLEHDRFSSDLKQGILSMNKISQKDSGENTLSHTMESIAKKIDDIFSSSDLNFKEYYDRYKEFCALIYYVNCQKSATLWVEIFDNYFSALVPNIALFAKKNVRVYAKKSK</sequence>
<dbReference type="AlphaFoldDB" id="A0A1B8YI33"/>
<dbReference type="InterPro" id="IPR023458">
    <property type="entry name" value="Met-tRNA_ligase_1"/>
</dbReference>
<evidence type="ECO:0000256" key="5">
    <source>
        <dbReference type="ARBA" id="ARBA00023146"/>
    </source>
</evidence>
<protein>
    <submittedName>
        <fullName evidence="9">Methionyl-tRNA synthetase</fullName>
    </submittedName>
</protein>
<evidence type="ECO:0000256" key="6">
    <source>
        <dbReference type="ARBA" id="ARBA00047364"/>
    </source>
</evidence>
<dbReference type="GO" id="GO:0005829">
    <property type="term" value="C:cytosol"/>
    <property type="evidence" value="ECO:0007669"/>
    <property type="project" value="TreeGrafter"/>
</dbReference>
<proteinExistence type="inferred from homology"/>
<dbReference type="PANTHER" id="PTHR45765:SF1">
    <property type="entry name" value="METHIONINE--TRNA LIGASE, CYTOPLASMIC"/>
    <property type="match status" value="1"/>
</dbReference>
<dbReference type="InterPro" id="IPR014729">
    <property type="entry name" value="Rossmann-like_a/b/a_fold"/>
</dbReference>
<dbReference type="GO" id="GO:0004825">
    <property type="term" value="F:methionine-tRNA ligase activity"/>
    <property type="evidence" value="ECO:0007669"/>
    <property type="project" value="UniProtKB-EC"/>
</dbReference>
<dbReference type="GO" id="GO:0006431">
    <property type="term" value="P:methionyl-tRNA aminoacylation"/>
    <property type="evidence" value="ECO:0007669"/>
    <property type="project" value="TreeGrafter"/>
</dbReference>
<comment type="catalytic activity">
    <reaction evidence="6">
        <text>tRNA(Met) + L-methionine + ATP = L-methionyl-tRNA(Met) + AMP + diphosphate</text>
        <dbReference type="Rhea" id="RHEA:13481"/>
        <dbReference type="Rhea" id="RHEA-COMP:9667"/>
        <dbReference type="Rhea" id="RHEA-COMP:9698"/>
        <dbReference type="ChEBI" id="CHEBI:30616"/>
        <dbReference type="ChEBI" id="CHEBI:33019"/>
        <dbReference type="ChEBI" id="CHEBI:57844"/>
        <dbReference type="ChEBI" id="CHEBI:78442"/>
        <dbReference type="ChEBI" id="CHEBI:78530"/>
        <dbReference type="ChEBI" id="CHEBI:456215"/>
        <dbReference type="EC" id="6.1.1.10"/>
    </reaction>
</comment>
<dbReference type="InterPro" id="IPR029038">
    <property type="entry name" value="MetRS_Zn"/>
</dbReference>
<feature type="domain" description="Methionyl/Leucyl tRNA synthetase" evidence="8">
    <location>
        <begin position="7"/>
        <end position="375"/>
    </location>
</feature>
<gene>
    <name evidence="9" type="ORF">Phpb_02091</name>
</gene>
<dbReference type="EMBL" id="LOIC01000061">
    <property type="protein sequence ID" value="OCA54743.1"/>
    <property type="molecule type" value="Genomic_DNA"/>
</dbReference>
<dbReference type="Proteomes" id="UP000092665">
    <property type="component" value="Unassembled WGS sequence"/>
</dbReference>
<keyword evidence="1 7" id="KW-0436">Ligase</keyword>
<evidence type="ECO:0000259" key="8">
    <source>
        <dbReference type="Pfam" id="PF09334"/>
    </source>
</evidence>
<reference evidence="10" key="1">
    <citation type="submission" date="2015-11" db="EMBL/GenBank/DDBJ databases">
        <authorList>
            <person name="Tobias N.J."/>
            <person name="Mishra B."/>
            <person name="Gupta D.K."/>
            <person name="Thines M."/>
            <person name="Stinear T.P."/>
            <person name="Bode H.B."/>
        </authorList>
    </citation>
    <scope>NUCLEOTIDE SEQUENCE [LARGE SCALE GENOMIC DNA]</scope>
    <source>
        <strain evidence="10">PB45.5</strain>
    </source>
</reference>
<comment type="similarity">
    <text evidence="7">Belongs to the class-I aminoacyl-tRNA synthetase family.</text>
</comment>
<evidence type="ECO:0000256" key="1">
    <source>
        <dbReference type="ARBA" id="ARBA00022598"/>
    </source>
</evidence>
<organism evidence="9 10">
    <name type="scientific">Photorhabdus namnaonensis</name>
    <dbReference type="NCBI Taxonomy" id="1851568"/>
    <lineage>
        <taxon>Bacteria</taxon>
        <taxon>Pseudomonadati</taxon>
        <taxon>Pseudomonadota</taxon>
        <taxon>Gammaproteobacteria</taxon>
        <taxon>Enterobacterales</taxon>
        <taxon>Morganellaceae</taxon>
        <taxon>Photorhabdus</taxon>
    </lineage>
</organism>
<dbReference type="Gene3D" id="3.40.50.620">
    <property type="entry name" value="HUPs"/>
    <property type="match status" value="1"/>
</dbReference>
<dbReference type="Pfam" id="PF09334">
    <property type="entry name" value="tRNA-synt_1g"/>
    <property type="match status" value="1"/>
</dbReference>
<keyword evidence="2 7" id="KW-0547">Nucleotide-binding</keyword>
<evidence type="ECO:0000313" key="10">
    <source>
        <dbReference type="Proteomes" id="UP000092665"/>
    </source>
</evidence>
<name>A0A1B8YI33_9GAMM</name>
<dbReference type="PATRIC" id="fig|29488.15.peg.2290"/>
<keyword evidence="5 7" id="KW-0030">Aminoacyl-tRNA synthetase</keyword>
<evidence type="ECO:0000256" key="3">
    <source>
        <dbReference type="ARBA" id="ARBA00022840"/>
    </source>
</evidence>
<keyword evidence="10" id="KW-1185">Reference proteome</keyword>
<dbReference type="RefSeq" id="WP_065390268.1">
    <property type="nucleotide sequence ID" value="NZ_CAWMQN010000061.1"/>
</dbReference>
<comment type="caution">
    <text evidence="9">The sequence shown here is derived from an EMBL/GenBank/DDBJ whole genome shotgun (WGS) entry which is preliminary data.</text>
</comment>
<accession>A0A1B8YI33</accession>
<dbReference type="InterPro" id="IPR001412">
    <property type="entry name" value="aa-tRNA-synth_I_CS"/>
</dbReference>
<keyword evidence="4 7" id="KW-0648">Protein biosynthesis</keyword>
<dbReference type="Gene3D" id="2.20.28.20">
    <property type="entry name" value="Methionyl-tRNA synthetase, Zn-domain"/>
    <property type="match status" value="1"/>
</dbReference>
<dbReference type="SUPFAM" id="SSF52374">
    <property type="entry name" value="Nucleotidylyl transferase"/>
    <property type="match status" value="1"/>
</dbReference>